<gene>
    <name evidence="11" type="ORF">AB3X52_00245</name>
</gene>
<evidence type="ECO:0000313" key="12">
    <source>
        <dbReference type="Proteomes" id="UP001556631"/>
    </source>
</evidence>
<reference evidence="11 12" key="1">
    <citation type="submission" date="2024-07" db="EMBL/GenBank/DDBJ databases">
        <authorList>
            <person name="Lee S."/>
            <person name="Kang M."/>
        </authorList>
    </citation>
    <scope>NUCLEOTIDE SEQUENCE [LARGE SCALE GENOMIC DNA]</scope>
    <source>
        <strain evidence="11 12">DS6</strain>
    </source>
</reference>
<dbReference type="InterPro" id="IPR002656">
    <property type="entry name" value="Acyl_transf_3_dom"/>
</dbReference>
<organism evidence="11 12">
    <name type="scientific">Nocardioides eburneus</name>
    <dbReference type="NCBI Taxonomy" id="3231482"/>
    <lineage>
        <taxon>Bacteria</taxon>
        <taxon>Bacillati</taxon>
        <taxon>Actinomycetota</taxon>
        <taxon>Actinomycetes</taxon>
        <taxon>Propionibacteriales</taxon>
        <taxon>Nocardioidaceae</taxon>
        <taxon>Nocardioides</taxon>
    </lineage>
</organism>
<keyword evidence="6 9" id="KW-0472">Membrane</keyword>
<accession>A0ABV3SUK9</accession>
<comment type="caution">
    <text evidence="11">The sequence shown here is derived from an EMBL/GenBank/DDBJ whole genome shotgun (WGS) entry which is preliminary data.</text>
</comment>
<evidence type="ECO:0000256" key="1">
    <source>
        <dbReference type="ARBA" id="ARBA00004651"/>
    </source>
</evidence>
<protein>
    <submittedName>
        <fullName evidence="11">Acyltransferase family protein</fullName>
        <ecNumber evidence="11">2.3.1.-</ecNumber>
    </submittedName>
</protein>
<comment type="subcellular location">
    <subcellularLocation>
        <location evidence="1">Cell membrane</location>
        <topology evidence="1">Multi-pass membrane protein</topology>
    </subcellularLocation>
</comment>
<dbReference type="RefSeq" id="WP_367990587.1">
    <property type="nucleotide sequence ID" value="NZ_JBFPJR010000001.1"/>
</dbReference>
<dbReference type="Pfam" id="PF01757">
    <property type="entry name" value="Acyl_transf_3"/>
    <property type="match status" value="1"/>
</dbReference>
<evidence type="ECO:0000256" key="3">
    <source>
        <dbReference type="ARBA" id="ARBA00022679"/>
    </source>
</evidence>
<name>A0ABV3SUK9_9ACTN</name>
<evidence type="ECO:0000256" key="7">
    <source>
        <dbReference type="ARBA" id="ARBA00023315"/>
    </source>
</evidence>
<keyword evidence="7 11" id="KW-0012">Acyltransferase</keyword>
<feature type="transmembrane region" description="Helical" evidence="9">
    <location>
        <begin position="347"/>
        <end position="365"/>
    </location>
</feature>
<feature type="transmembrane region" description="Helical" evidence="9">
    <location>
        <begin position="393"/>
        <end position="414"/>
    </location>
</feature>
<sequence>MTATMTRPDGVRLPSARPARRPRPSRPSRLAALDGLRGIAVLGVMLFHAFPRAVPGGFVGVDVFFVLSGYLITGGLVREHAAGTVAPGRFWLRRIRRLLPALVAVVLACGLGALLVGGDTGVGFGGQLVAAAAFVTNWHLVATGNGYFAESSPPLLQHLWSLAVEEQFYVVWPLLLAGLLVVVRHRRRPLRTTCIVVAGLAAASTVAMAVVGMVGDAGRAYYGSDTHCFGLLAGALLAFAGARLPRRLLAQRVAGTALVLLVLAGVLLDGADRITYVVGLPAVVACTTLVLAAVVTGRGPVTRLLSWSPLRRTGLVSYGLYLWHWPVLVLLRARWPDWALDHPGQCAVVAFGFTGAAATASYLLLERPIHEHGFRRYAAAVMRRLRWPGPARMGVVTAGLVAVVCVAATAVSALHAPATTAAQAQVRAGEQAIALAQQAEAARPASARGSAHGRPDAGRHATPVPVGRRITAVGDSVMLASAPGLLHRFPGIDIHAKVGRQAAVVPALLRGLARAHRLRPIVLIGVGTNGALARGTLAEIRRSVGAARELVFVNVFVDRPWAGEVNRDLAAYVAHDSHAHLVDWRDAIRHHLRDLGPDHIHPGPSGANRYAATVAKVVTRLA</sequence>
<dbReference type="PANTHER" id="PTHR23028:SF53">
    <property type="entry name" value="ACYL_TRANSF_3 DOMAIN-CONTAINING PROTEIN"/>
    <property type="match status" value="1"/>
</dbReference>
<evidence type="ECO:0000256" key="5">
    <source>
        <dbReference type="ARBA" id="ARBA00022989"/>
    </source>
</evidence>
<dbReference type="Gene3D" id="3.40.50.1110">
    <property type="entry name" value="SGNH hydrolase"/>
    <property type="match status" value="1"/>
</dbReference>
<feature type="transmembrane region" description="Helical" evidence="9">
    <location>
        <begin position="98"/>
        <end position="118"/>
    </location>
</feature>
<feature type="region of interest" description="Disordered" evidence="8">
    <location>
        <begin position="1"/>
        <end position="27"/>
    </location>
</feature>
<evidence type="ECO:0000256" key="6">
    <source>
        <dbReference type="ARBA" id="ARBA00023136"/>
    </source>
</evidence>
<feature type="transmembrane region" description="Helical" evidence="9">
    <location>
        <begin position="249"/>
        <end position="268"/>
    </location>
</feature>
<dbReference type="InterPro" id="IPR036514">
    <property type="entry name" value="SGNH_hydro_sf"/>
</dbReference>
<dbReference type="EMBL" id="JBFPJR010000001">
    <property type="protein sequence ID" value="MEX0426032.1"/>
    <property type="molecule type" value="Genomic_DNA"/>
</dbReference>
<feature type="transmembrane region" description="Helical" evidence="9">
    <location>
        <begin position="315"/>
        <end position="335"/>
    </location>
</feature>
<feature type="domain" description="Acyltransferase 3" evidence="10">
    <location>
        <begin position="31"/>
        <end position="358"/>
    </location>
</feature>
<evidence type="ECO:0000256" key="2">
    <source>
        <dbReference type="ARBA" id="ARBA00022475"/>
    </source>
</evidence>
<feature type="transmembrane region" description="Helical" evidence="9">
    <location>
        <begin position="220"/>
        <end position="242"/>
    </location>
</feature>
<feature type="transmembrane region" description="Helical" evidence="9">
    <location>
        <begin position="195"/>
        <end position="214"/>
    </location>
</feature>
<feature type="transmembrane region" description="Helical" evidence="9">
    <location>
        <begin position="167"/>
        <end position="183"/>
    </location>
</feature>
<evidence type="ECO:0000256" key="8">
    <source>
        <dbReference type="SAM" id="MobiDB-lite"/>
    </source>
</evidence>
<dbReference type="SUPFAM" id="SSF52266">
    <property type="entry name" value="SGNH hydrolase"/>
    <property type="match status" value="1"/>
</dbReference>
<dbReference type="EC" id="2.3.1.-" evidence="11"/>
<evidence type="ECO:0000259" key="10">
    <source>
        <dbReference type="Pfam" id="PF01757"/>
    </source>
</evidence>
<proteinExistence type="predicted"/>
<evidence type="ECO:0000256" key="4">
    <source>
        <dbReference type="ARBA" id="ARBA00022692"/>
    </source>
</evidence>
<dbReference type="GO" id="GO:0016746">
    <property type="term" value="F:acyltransferase activity"/>
    <property type="evidence" value="ECO:0007669"/>
    <property type="project" value="UniProtKB-KW"/>
</dbReference>
<keyword evidence="5 9" id="KW-1133">Transmembrane helix</keyword>
<evidence type="ECO:0000313" key="11">
    <source>
        <dbReference type="EMBL" id="MEX0426032.1"/>
    </source>
</evidence>
<evidence type="ECO:0000256" key="9">
    <source>
        <dbReference type="SAM" id="Phobius"/>
    </source>
</evidence>
<dbReference type="InterPro" id="IPR050879">
    <property type="entry name" value="Acyltransferase_3"/>
</dbReference>
<dbReference type="Proteomes" id="UP001556631">
    <property type="component" value="Unassembled WGS sequence"/>
</dbReference>
<keyword evidence="2" id="KW-1003">Cell membrane</keyword>
<keyword evidence="4 9" id="KW-0812">Transmembrane</keyword>
<keyword evidence="12" id="KW-1185">Reference proteome</keyword>
<dbReference type="PANTHER" id="PTHR23028">
    <property type="entry name" value="ACETYLTRANSFERASE"/>
    <property type="match status" value="1"/>
</dbReference>
<feature type="transmembrane region" description="Helical" evidence="9">
    <location>
        <begin position="274"/>
        <end position="295"/>
    </location>
</feature>
<feature type="region of interest" description="Disordered" evidence="8">
    <location>
        <begin position="444"/>
        <end position="465"/>
    </location>
</feature>
<keyword evidence="3 11" id="KW-0808">Transferase</keyword>
<feature type="transmembrane region" description="Helical" evidence="9">
    <location>
        <begin position="56"/>
        <end position="77"/>
    </location>
</feature>